<dbReference type="CDD" id="cd15535">
    <property type="entry name" value="PHD1_Rco1"/>
    <property type="match status" value="1"/>
</dbReference>
<keyword evidence="2 4" id="KW-0863">Zinc-finger</keyword>
<evidence type="ECO:0000313" key="7">
    <source>
        <dbReference type="EMBL" id="KAG0687684.1"/>
    </source>
</evidence>
<dbReference type="PROSITE" id="PS50016">
    <property type="entry name" value="ZF_PHD_2"/>
    <property type="match status" value="1"/>
</dbReference>
<evidence type="ECO:0000313" key="8">
    <source>
        <dbReference type="Proteomes" id="UP000697127"/>
    </source>
</evidence>
<dbReference type="PANTHER" id="PTHR47636">
    <property type="entry name" value="TRANSCRIPTIONAL REGULATORY PROTEIN RCO1"/>
    <property type="match status" value="1"/>
</dbReference>
<dbReference type="Proteomes" id="UP000697127">
    <property type="component" value="Unassembled WGS sequence"/>
</dbReference>
<evidence type="ECO:0000259" key="6">
    <source>
        <dbReference type="PROSITE" id="PS50016"/>
    </source>
</evidence>
<dbReference type="InterPro" id="IPR011011">
    <property type="entry name" value="Znf_FYVE_PHD"/>
</dbReference>
<feature type="domain" description="PHD-type" evidence="6">
    <location>
        <begin position="191"/>
        <end position="239"/>
    </location>
</feature>
<reference evidence="7" key="1">
    <citation type="submission" date="2020-11" db="EMBL/GenBank/DDBJ databases">
        <title>Kefir isolates.</title>
        <authorList>
            <person name="Marcisauskas S."/>
            <person name="Kim Y."/>
            <person name="Blasche S."/>
        </authorList>
    </citation>
    <scope>NUCLEOTIDE SEQUENCE</scope>
    <source>
        <strain evidence="7">Olga-1</strain>
    </source>
</reference>
<dbReference type="InterPro" id="IPR013083">
    <property type="entry name" value="Znf_RING/FYVE/PHD"/>
</dbReference>
<evidence type="ECO:0000256" key="1">
    <source>
        <dbReference type="ARBA" id="ARBA00022723"/>
    </source>
</evidence>
<feature type="compositionally biased region" description="Acidic residues" evidence="5">
    <location>
        <begin position="557"/>
        <end position="568"/>
    </location>
</feature>
<sequence length="575" mass="66475">MTMERSSRSRRKQEIEKHDNNSNNDDDDDLIEVGFVEPIMSDSNIVTGQRLEDPPTIKIKKELGAFKRGSSSKKDDNDINNNNDDDDLRQKELKLYQDTLIKSEKIEDSTILSDIRKSLKRSNNDNIMSIHNNSKKSKSNSTVNGKKNNSTKNENKKSPKAFLSLPKSLTIHENLISNSATPEIDATALNNDFCSCCGMTGMFLCCESCPKSYHFQCINPPVDSNNLPDFWYCKECTKKKLQQENSKNAKNIMLNVGIYAKLFDNIIFQDPISFQLPKEIIESFQGISIDRIGDYNDESFKPTKTYKQIIKEFDDPLNGKYDKDGNPIFCYYCGESGFKNEIINCDYCSLSWHLDCLNIPMANIKKLGTKWKCPNHIDDLAPSIRKFKDQKIISISNIKNFEKSGKLPINANYKIINIEEKLKYFKNEIKSLHNSNNLNLNFSNLTFQLNEEDILLDFIKSTKIKKINENDKNLHMLMNLKPNLKDYVLSLSHLSKRNLFDNDFRVLNLQKLLKISDEELKIQDNSFSEDEIKEFLIIKKLIQKKGKDKLLKFLNSESEEEKEDEKEEEERITSV</sequence>
<dbReference type="InterPro" id="IPR019787">
    <property type="entry name" value="Znf_PHD-finger"/>
</dbReference>
<comment type="caution">
    <text evidence="7">The sequence shown here is derived from an EMBL/GenBank/DDBJ whole genome shotgun (WGS) entry which is preliminary data.</text>
</comment>
<organism evidence="7 8">
    <name type="scientific">Pichia californica</name>
    <dbReference type="NCBI Taxonomy" id="460514"/>
    <lineage>
        <taxon>Eukaryota</taxon>
        <taxon>Fungi</taxon>
        <taxon>Dikarya</taxon>
        <taxon>Ascomycota</taxon>
        <taxon>Saccharomycotina</taxon>
        <taxon>Pichiomycetes</taxon>
        <taxon>Pichiales</taxon>
        <taxon>Pichiaceae</taxon>
        <taxon>Pichia</taxon>
    </lineage>
</organism>
<keyword evidence="3" id="KW-0862">Zinc</keyword>
<dbReference type="InterPro" id="IPR052819">
    <property type="entry name" value="Chromatin_regulatory_protein"/>
</dbReference>
<dbReference type="OrthoDB" id="5876363at2759"/>
<accession>A0A9P6WI92</accession>
<dbReference type="EMBL" id="PUHW01000229">
    <property type="protein sequence ID" value="KAG0687684.1"/>
    <property type="molecule type" value="Genomic_DNA"/>
</dbReference>
<keyword evidence="1" id="KW-0479">Metal-binding</keyword>
<dbReference type="GO" id="GO:0006357">
    <property type="term" value="P:regulation of transcription by RNA polymerase II"/>
    <property type="evidence" value="ECO:0007669"/>
    <property type="project" value="TreeGrafter"/>
</dbReference>
<dbReference type="PANTHER" id="PTHR47636:SF1">
    <property type="entry name" value="TRANSCRIPTIONAL REGULATORY PROTEIN RCO1"/>
    <property type="match status" value="1"/>
</dbReference>
<dbReference type="GO" id="GO:0032221">
    <property type="term" value="C:Rpd3S complex"/>
    <property type="evidence" value="ECO:0007669"/>
    <property type="project" value="TreeGrafter"/>
</dbReference>
<dbReference type="CDD" id="cd15534">
    <property type="entry name" value="PHD2_PHF12_Rco1"/>
    <property type="match status" value="1"/>
</dbReference>
<feature type="region of interest" description="Disordered" evidence="5">
    <location>
        <begin position="556"/>
        <end position="575"/>
    </location>
</feature>
<dbReference type="SUPFAM" id="SSF57903">
    <property type="entry name" value="FYVE/PHD zinc finger"/>
    <property type="match status" value="2"/>
</dbReference>
<evidence type="ECO:0000256" key="2">
    <source>
        <dbReference type="ARBA" id="ARBA00022771"/>
    </source>
</evidence>
<dbReference type="InterPro" id="IPR019786">
    <property type="entry name" value="Zinc_finger_PHD-type_CS"/>
</dbReference>
<protein>
    <recommendedName>
        <fullName evidence="6">PHD-type domain-containing protein</fullName>
    </recommendedName>
</protein>
<dbReference type="GO" id="GO:0008270">
    <property type="term" value="F:zinc ion binding"/>
    <property type="evidence" value="ECO:0007669"/>
    <property type="project" value="UniProtKB-KW"/>
</dbReference>
<feature type="region of interest" description="Disordered" evidence="5">
    <location>
        <begin position="46"/>
        <end position="86"/>
    </location>
</feature>
<dbReference type="SMART" id="SM00249">
    <property type="entry name" value="PHD"/>
    <property type="match status" value="2"/>
</dbReference>
<evidence type="ECO:0000256" key="4">
    <source>
        <dbReference type="PROSITE-ProRule" id="PRU00146"/>
    </source>
</evidence>
<dbReference type="Pfam" id="PF00628">
    <property type="entry name" value="PHD"/>
    <property type="match status" value="2"/>
</dbReference>
<name>A0A9P6WI92_9ASCO</name>
<feature type="region of interest" description="Disordered" evidence="5">
    <location>
        <begin position="1"/>
        <end position="30"/>
    </location>
</feature>
<evidence type="ECO:0000256" key="3">
    <source>
        <dbReference type="ARBA" id="ARBA00022833"/>
    </source>
</evidence>
<feature type="compositionally biased region" description="Low complexity" evidence="5">
    <location>
        <begin position="139"/>
        <end position="152"/>
    </location>
</feature>
<evidence type="ECO:0000256" key="5">
    <source>
        <dbReference type="SAM" id="MobiDB-lite"/>
    </source>
</evidence>
<dbReference type="Gene3D" id="3.30.40.10">
    <property type="entry name" value="Zinc/RING finger domain, C3HC4 (zinc finger)"/>
    <property type="match status" value="2"/>
</dbReference>
<feature type="compositionally biased region" description="Basic and acidic residues" evidence="5">
    <location>
        <begin position="50"/>
        <end position="65"/>
    </location>
</feature>
<keyword evidence="8" id="KW-1185">Reference proteome</keyword>
<gene>
    <name evidence="7" type="ORF">C6P40_002007</name>
</gene>
<proteinExistence type="predicted"/>
<dbReference type="AlphaFoldDB" id="A0A9P6WI92"/>
<dbReference type="InterPro" id="IPR001965">
    <property type="entry name" value="Znf_PHD"/>
</dbReference>
<feature type="region of interest" description="Disordered" evidence="5">
    <location>
        <begin position="123"/>
        <end position="159"/>
    </location>
</feature>
<dbReference type="PROSITE" id="PS01359">
    <property type="entry name" value="ZF_PHD_1"/>
    <property type="match status" value="1"/>
</dbReference>